<keyword evidence="1" id="KW-0472">Membrane</keyword>
<keyword evidence="1" id="KW-0812">Transmembrane</keyword>
<organism evidence="2 3">
    <name type="scientific">Paraburkholderia dipogonis</name>
    <dbReference type="NCBI Taxonomy" id="1211383"/>
    <lineage>
        <taxon>Bacteria</taxon>
        <taxon>Pseudomonadati</taxon>
        <taxon>Pseudomonadota</taxon>
        <taxon>Betaproteobacteria</taxon>
        <taxon>Burkholderiales</taxon>
        <taxon>Burkholderiaceae</taxon>
        <taxon>Paraburkholderia</taxon>
    </lineage>
</organism>
<gene>
    <name evidence="2" type="ORF">E2553_00150</name>
</gene>
<evidence type="ECO:0000256" key="1">
    <source>
        <dbReference type="SAM" id="Phobius"/>
    </source>
</evidence>
<dbReference type="RefSeq" id="WP_134455531.1">
    <property type="nucleotide sequence ID" value="NZ_SNVI01000001.1"/>
</dbReference>
<evidence type="ECO:0000313" key="2">
    <source>
        <dbReference type="EMBL" id="TFE43581.1"/>
    </source>
</evidence>
<sequence>MLSRSRAGQNRRYVGYSESFILTLLSTGPMIVALSIFYRSMKVDHIHRAFVIRRGSSNTADRDTELKAAVFGSRLVMYHDEWNNKRTMEARAYGVTPGDGRVIIGFQIDADRGVEPEQLWKSIDDLDRVWVLDDVFPHLKRIVPAQHTAQVRKFEALSVDTEIDASTPSADGY</sequence>
<feature type="transmembrane region" description="Helical" evidence="1">
    <location>
        <begin position="20"/>
        <end position="38"/>
    </location>
</feature>
<comment type="caution">
    <text evidence="2">The sequence shown here is derived from an EMBL/GenBank/DDBJ whole genome shotgun (WGS) entry which is preliminary data.</text>
</comment>
<dbReference type="EMBL" id="SNVI01000001">
    <property type="protein sequence ID" value="TFE43581.1"/>
    <property type="molecule type" value="Genomic_DNA"/>
</dbReference>
<keyword evidence="1" id="KW-1133">Transmembrane helix</keyword>
<reference evidence="2 3" key="1">
    <citation type="submission" date="2019-03" db="EMBL/GenBank/DDBJ databases">
        <title>Complete Genome Sequence of Paraburkholderia dipogonis ICMP 19430T, a Nitrogen-fixing Symbiont of the South African Invasive Legume Dipogon lignosus in New Zealand.</title>
        <authorList>
            <person name="De Meyer S.E."/>
        </authorList>
    </citation>
    <scope>NUCLEOTIDE SEQUENCE [LARGE SCALE GENOMIC DNA]</scope>
    <source>
        <strain evidence="2 3">ICMP 19430</strain>
    </source>
</reference>
<dbReference type="AlphaFoldDB" id="A0A4Y8N1S3"/>
<accession>A0A4Y8N1S3</accession>
<dbReference type="Proteomes" id="UP000297385">
    <property type="component" value="Unassembled WGS sequence"/>
</dbReference>
<name>A0A4Y8N1S3_9BURK</name>
<protein>
    <submittedName>
        <fullName evidence="2">Uncharacterized protein</fullName>
    </submittedName>
</protein>
<proteinExistence type="predicted"/>
<evidence type="ECO:0000313" key="3">
    <source>
        <dbReference type="Proteomes" id="UP000297385"/>
    </source>
</evidence>